<dbReference type="InterPro" id="IPR039422">
    <property type="entry name" value="MarR/SlyA-like"/>
</dbReference>
<dbReference type="PROSITE" id="PS50995">
    <property type="entry name" value="HTH_MARR_2"/>
    <property type="match status" value="1"/>
</dbReference>
<dbReference type="SUPFAM" id="SSF46785">
    <property type="entry name" value="Winged helix' DNA-binding domain"/>
    <property type="match status" value="1"/>
</dbReference>
<evidence type="ECO:0000256" key="4">
    <source>
        <dbReference type="SAM" id="MobiDB-lite"/>
    </source>
</evidence>
<name>A0A4R6DF29_9RHOO</name>
<dbReference type="InterPro" id="IPR023187">
    <property type="entry name" value="Tscrpt_reg_MarR-type_CS"/>
</dbReference>
<dbReference type="PANTHER" id="PTHR33164">
    <property type="entry name" value="TRANSCRIPTIONAL REGULATOR, MARR FAMILY"/>
    <property type="match status" value="1"/>
</dbReference>
<evidence type="ECO:0000259" key="5">
    <source>
        <dbReference type="PROSITE" id="PS50995"/>
    </source>
</evidence>
<evidence type="ECO:0000256" key="3">
    <source>
        <dbReference type="ARBA" id="ARBA00023163"/>
    </source>
</evidence>
<organism evidence="6 7">
    <name type="scientific">Azoarcus indigens</name>
    <dbReference type="NCBI Taxonomy" id="29545"/>
    <lineage>
        <taxon>Bacteria</taxon>
        <taxon>Pseudomonadati</taxon>
        <taxon>Pseudomonadota</taxon>
        <taxon>Betaproteobacteria</taxon>
        <taxon>Rhodocyclales</taxon>
        <taxon>Zoogloeaceae</taxon>
        <taxon>Azoarcus</taxon>
    </lineage>
</organism>
<dbReference type="SMART" id="SM00347">
    <property type="entry name" value="HTH_MARR"/>
    <property type="match status" value="1"/>
</dbReference>
<keyword evidence="1" id="KW-0805">Transcription regulation</keyword>
<accession>A0A4R6DF29</accession>
<sequence length="182" mass="20149">MQQETGKPIPVDRPAPAREAAPDEERFVDSYLAFLLAQASSRISHEFHREVNDAGLSVTEWRVLASLEGSEGESVGVLSQLTLTKQPTLSKVLQRMEAEGLVSRARVRADRRQTVVQITPKGHRLTDALRERASRHQEAVLEPFGRRKGELLLRMLRQLLALHPAQPPSEGSDGDGTVFPSA</sequence>
<dbReference type="InterPro" id="IPR000835">
    <property type="entry name" value="HTH_MarR-typ"/>
</dbReference>
<dbReference type="Pfam" id="PF12802">
    <property type="entry name" value="MarR_2"/>
    <property type="match status" value="1"/>
</dbReference>
<dbReference type="PANTHER" id="PTHR33164:SF64">
    <property type="entry name" value="TRANSCRIPTIONAL REGULATOR SLYA"/>
    <property type="match status" value="1"/>
</dbReference>
<dbReference type="RefSeq" id="WP_133595241.1">
    <property type="nucleotide sequence ID" value="NZ_SNVV01000042.1"/>
</dbReference>
<evidence type="ECO:0000256" key="1">
    <source>
        <dbReference type="ARBA" id="ARBA00023015"/>
    </source>
</evidence>
<evidence type="ECO:0000313" key="6">
    <source>
        <dbReference type="EMBL" id="TDN43236.1"/>
    </source>
</evidence>
<dbReference type="GO" id="GO:0003700">
    <property type="term" value="F:DNA-binding transcription factor activity"/>
    <property type="evidence" value="ECO:0007669"/>
    <property type="project" value="InterPro"/>
</dbReference>
<dbReference type="InterPro" id="IPR036388">
    <property type="entry name" value="WH-like_DNA-bd_sf"/>
</dbReference>
<gene>
    <name evidence="6" type="ORF">C7389_1427</name>
</gene>
<protein>
    <submittedName>
        <fullName evidence="6">DNA-binding MarR family transcriptional regulator</fullName>
    </submittedName>
</protein>
<comment type="caution">
    <text evidence="6">The sequence shown here is derived from an EMBL/GenBank/DDBJ whole genome shotgun (WGS) entry which is preliminary data.</text>
</comment>
<keyword evidence="7" id="KW-1185">Reference proteome</keyword>
<dbReference type="PROSITE" id="PS01117">
    <property type="entry name" value="HTH_MARR_1"/>
    <property type="match status" value="1"/>
</dbReference>
<proteinExistence type="predicted"/>
<evidence type="ECO:0000256" key="2">
    <source>
        <dbReference type="ARBA" id="ARBA00023125"/>
    </source>
</evidence>
<keyword evidence="3" id="KW-0804">Transcription</keyword>
<feature type="region of interest" description="Disordered" evidence="4">
    <location>
        <begin position="1"/>
        <end position="22"/>
    </location>
</feature>
<dbReference type="GO" id="GO:0003677">
    <property type="term" value="F:DNA binding"/>
    <property type="evidence" value="ECO:0007669"/>
    <property type="project" value="UniProtKB-KW"/>
</dbReference>
<dbReference type="Gene3D" id="1.10.10.10">
    <property type="entry name" value="Winged helix-like DNA-binding domain superfamily/Winged helix DNA-binding domain"/>
    <property type="match status" value="1"/>
</dbReference>
<keyword evidence="2 6" id="KW-0238">DNA-binding</keyword>
<feature type="domain" description="HTH marR-type" evidence="5">
    <location>
        <begin position="29"/>
        <end position="161"/>
    </location>
</feature>
<dbReference type="Proteomes" id="UP000295129">
    <property type="component" value="Unassembled WGS sequence"/>
</dbReference>
<dbReference type="OrthoDB" id="6454727at2"/>
<evidence type="ECO:0000313" key="7">
    <source>
        <dbReference type="Proteomes" id="UP000295129"/>
    </source>
</evidence>
<dbReference type="GO" id="GO:0006950">
    <property type="term" value="P:response to stress"/>
    <property type="evidence" value="ECO:0007669"/>
    <property type="project" value="TreeGrafter"/>
</dbReference>
<dbReference type="AlphaFoldDB" id="A0A4R6DF29"/>
<reference evidence="6 7" key="1">
    <citation type="submission" date="2019-03" db="EMBL/GenBank/DDBJ databases">
        <title>Genomic Encyclopedia of Type Strains, Phase IV (KMG-IV): sequencing the most valuable type-strain genomes for metagenomic binning, comparative biology and taxonomic classification.</title>
        <authorList>
            <person name="Goeker M."/>
        </authorList>
    </citation>
    <scope>NUCLEOTIDE SEQUENCE [LARGE SCALE GENOMIC DNA]</scope>
    <source>
        <strain evidence="6 7">DSM 12121</strain>
    </source>
</reference>
<dbReference type="InterPro" id="IPR036390">
    <property type="entry name" value="WH_DNA-bd_sf"/>
</dbReference>
<dbReference type="EMBL" id="SNVV01000042">
    <property type="protein sequence ID" value="TDN43236.1"/>
    <property type="molecule type" value="Genomic_DNA"/>
</dbReference>